<protein>
    <submittedName>
        <fullName evidence="2">Uncharacterized protein</fullName>
    </submittedName>
</protein>
<name>A0A2K9YDH1_CLAUC</name>
<dbReference type="InterPro" id="IPR029058">
    <property type="entry name" value="AB_hydrolase_fold"/>
</dbReference>
<proteinExistence type="inferred from homology"/>
<dbReference type="PANTHER" id="PTHR47751">
    <property type="entry name" value="SUPERFAMILY HYDROLASE, PUTATIVE (AFU_ORTHOLOGUE AFUA_2G16580)-RELATED"/>
    <property type="match status" value="1"/>
</dbReference>
<dbReference type="AlphaFoldDB" id="A0A2K9YDH1"/>
<reference evidence="2" key="1">
    <citation type="submission" date="2017-12" db="EMBL/GenBank/DDBJ databases">
        <title>Genome Sequencing Reveals a Rich Biosynthetic Potential.</title>
        <authorList>
            <person name="Bertrand R.L."/>
            <person name="Abdel-Hameed M.E."/>
            <person name="Sorensen J.L."/>
        </authorList>
    </citation>
    <scope>NUCLEOTIDE SEQUENCE</scope>
</reference>
<dbReference type="InterPro" id="IPR051411">
    <property type="entry name" value="Polyketide_trans_af380"/>
</dbReference>
<evidence type="ECO:0000313" key="2">
    <source>
        <dbReference type="EMBL" id="AUW30755.1"/>
    </source>
</evidence>
<accession>A0A2K9YDH1</accession>
<dbReference type="EMBL" id="MG777471">
    <property type="protein sequence ID" value="AUW30755.1"/>
    <property type="molecule type" value="Genomic_DNA"/>
</dbReference>
<comment type="similarity">
    <text evidence="1">Belongs to the polyketide transferase af380 family.</text>
</comment>
<evidence type="ECO:0000256" key="1">
    <source>
        <dbReference type="ARBA" id="ARBA00029464"/>
    </source>
</evidence>
<sequence>MSSIPHKAECRQNIFEWTDFDGGYGLNMSFLRKIALIYDPWSLGLSDGLPRNEIYPSKQAEDYSDALSYLSSLPMVDSSSIAFWRMSFSATVALCAAALDKRASLIIAVCPFLNFELTPAKFPKVLVKCINNRES</sequence>
<dbReference type="SUPFAM" id="SSF53474">
    <property type="entry name" value="alpha/beta-Hydrolases"/>
    <property type="match status" value="1"/>
</dbReference>
<organism evidence="2">
    <name type="scientific">Cladonia uncialis subsp. uncialis</name>
    <dbReference type="NCBI Taxonomy" id="180999"/>
    <lineage>
        <taxon>Eukaryota</taxon>
        <taxon>Fungi</taxon>
        <taxon>Dikarya</taxon>
        <taxon>Ascomycota</taxon>
        <taxon>Pezizomycotina</taxon>
        <taxon>Lecanoromycetes</taxon>
        <taxon>OSLEUM clade</taxon>
        <taxon>Lecanoromycetidae</taxon>
        <taxon>Lecanorales</taxon>
        <taxon>Lecanorineae</taxon>
        <taxon>Cladoniaceae</taxon>
        <taxon>Cladonia</taxon>
    </lineage>
</organism>
<dbReference type="Gene3D" id="3.40.50.1820">
    <property type="entry name" value="alpha/beta hydrolase"/>
    <property type="match status" value="1"/>
</dbReference>
<dbReference type="PANTHER" id="PTHR47751:SF2">
    <property type="entry name" value="DLTD N-TERMINAL DOMAIN PROTEIN (AFU_ORTHOLOGUE AFUA_8G00380)-RELATED"/>
    <property type="match status" value="1"/>
</dbReference>